<dbReference type="STRING" id="155417.A0A4Q4TNQ8"/>
<dbReference type="SUPFAM" id="SSF53474">
    <property type="entry name" value="alpha/beta-Hydrolases"/>
    <property type="match status" value="1"/>
</dbReference>
<dbReference type="Gene3D" id="3.10.129.110">
    <property type="entry name" value="Polyketide synthase dehydratase"/>
    <property type="match status" value="1"/>
</dbReference>
<dbReference type="InterPro" id="IPR001031">
    <property type="entry name" value="Thioesterase"/>
</dbReference>
<evidence type="ECO:0000259" key="1">
    <source>
        <dbReference type="Pfam" id="PF00975"/>
    </source>
</evidence>
<dbReference type="InterPro" id="IPR042104">
    <property type="entry name" value="PKS_dehydratase_sf"/>
</dbReference>
<dbReference type="InterPro" id="IPR029058">
    <property type="entry name" value="AB_hydrolase_fold"/>
</dbReference>
<proteinExistence type="predicted"/>
<evidence type="ECO:0000313" key="3">
    <source>
        <dbReference type="Proteomes" id="UP000293360"/>
    </source>
</evidence>
<gene>
    <name evidence="2" type="ORF">DL764_002431</name>
</gene>
<dbReference type="EMBL" id="QJNU01000093">
    <property type="protein sequence ID" value="RYP07537.1"/>
    <property type="molecule type" value="Genomic_DNA"/>
</dbReference>
<sequence length="391" mass="43091">MKGRGMLYKMLSTSVQYGPTFQGIQQVWFDSEGLDGTAMALLPSGKNQFALNPYFCDSLGHLTGFIMNCIMNYSDSIDLDDDVYVNRGHHCRKLSKLRIGNGDRRVHGCLYSPSVYGKPSIDAGKTPSIAVVHEIKPVVSEIPRSTSTLLQGTKHCSKTIFLFPDSAGSATSYVTLPPISADLRVIGLNSPYLTKPGVFKCALQGITDSYINEIRRRQPEGPYHLAGWSADGVSALILIDSPNPVGLGKLPKRIPDFLEKSGIFSAFEMSDKVHALPDWLFQHFCVFIKALDRSMPQPFERGSALRTTIIWVRDSVCKNPDDPRGMNWLLDNRSDFGPNGLDEFIGAENTSTFSMESANCFTMMREPVALSLCAMAREAVGIPGEMLSMVQ</sequence>
<comment type="caution">
    <text evidence="2">The sequence shown here is derived from an EMBL/GenBank/DDBJ whole genome shotgun (WGS) entry which is preliminary data.</text>
</comment>
<name>A0A4Q4TNQ8_9PEZI</name>
<feature type="domain" description="Thioesterase" evidence="1">
    <location>
        <begin position="159"/>
        <end position="230"/>
    </location>
</feature>
<dbReference type="Proteomes" id="UP000293360">
    <property type="component" value="Unassembled WGS sequence"/>
</dbReference>
<protein>
    <recommendedName>
        <fullName evidence="1">Thioesterase domain-containing protein</fullName>
    </recommendedName>
</protein>
<accession>A0A4Q4TNQ8</accession>
<organism evidence="2 3">
    <name type="scientific">Monosporascus ibericus</name>
    <dbReference type="NCBI Taxonomy" id="155417"/>
    <lineage>
        <taxon>Eukaryota</taxon>
        <taxon>Fungi</taxon>
        <taxon>Dikarya</taxon>
        <taxon>Ascomycota</taxon>
        <taxon>Pezizomycotina</taxon>
        <taxon>Sordariomycetes</taxon>
        <taxon>Xylariomycetidae</taxon>
        <taxon>Xylariales</taxon>
        <taxon>Xylariales incertae sedis</taxon>
        <taxon>Monosporascus</taxon>
    </lineage>
</organism>
<dbReference type="Gene3D" id="3.40.50.1820">
    <property type="entry name" value="alpha/beta hydrolase"/>
    <property type="match status" value="2"/>
</dbReference>
<reference evidence="2 3" key="1">
    <citation type="submission" date="2018-06" db="EMBL/GenBank/DDBJ databases">
        <title>Complete Genomes of Monosporascus.</title>
        <authorList>
            <person name="Robinson A.J."/>
            <person name="Natvig D.O."/>
        </authorList>
    </citation>
    <scope>NUCLEOTIDE SEQUENCE [LARGE SCALE GENOMIC DNA]</scope>
    <source>
        <strain evidence="2 3">CBS 110550</strain>
    </source>
</reference>
<evidence type="ECO:0000313" key="2">
    <source>
        <dbReference type="EMBL" id="RYP07537.1"/>
    </source>
</evidence>
<dbReference type="OrthoDB" id="10253869at2759"/>
<keyword evidence="3" id="KW-1185">Reference proteome</keyword>
<dbReference type="Pfam" id="PF00975">
    <property type="entry name" value="Thioesterase"/>
    <property type="match status" value="1"/>
</dbReference>
<dbReference type="AlphaFoldDB" id="A0A4Q4TNQ8"/>